<dbReference type="PROSITE" id="PS52040">
    <property type="entry name" value="TOPO_IIA"/>
    <property type="match status" value="1"/>
</dbReference>
<evidence type="ECO:0000256" key="2">
    <source>
        <dbReference type="PROSITE-ProRule" id="PRU01384"/>
    </source>
</evidence>
<keyword evidence="2" id="KW-0413">Isomerase</keyword>
<dbReference type="FunFam" id="3.90.199.10:FF:000002">
    <property type="entry name" value="DNA topoisomerase 2"/>
    <property type="match status" value="1"/>
</dbReference>
<dbReference type="AlphaFoldDB" id="A0A0M3KIN4"/>
<dbReference type="GO" id="GO:0005524">
    <property type="term" value="F:ATP binding"/>
    <property type="evidence" value="ECO:0007669"/>
    <property type="project" value="InterPro"/>
</dbReference>
<dbReference type="GO" id="GO:0003918">
    <property type="term" value="F:DNA topoisomerase type II (double strand cut, ATP-hydrolyzing) activity"/>
    <property type="evidence" value="ECO:0007669"/>
    <property type="project" value="UniProtKB-EC"/>
</dbReference>
<feature type="domain" description="Topo IIA-type catalytic" evidence="3">
    <location>
        <begin position="13"/>
        <end position="189"/>
    </location>
</feature>
<dbReference type="SMART" id="SM00434">
    <property type="entry name" value="TOP4c"/>
    <property type="match status" value="1"/>
</dbReference>
<name>A0A0M3KIN4_ANISI</name>
<dbReference type="WBParaSite" id="ASIM_0002085301-mRNA-1">
    <property type="protein sequence ID" value="ASIM_0002085301-mRNA-1"/>
    <property type="gene ID" value="ASIM_0002085301"/>
</dbReference>
<dbReference type="GO" id="GO:0006265">
    <property type="term" value="P:DNA topological change"/>
    <property type="evidence" value="ECO:0007669"/>
    <property type="project" value="UniProtKB-UniRule"/>
</dbReference>
<dbReference type="GO" id="GO:0000819">
    <property type="term" value="P:sister chromatid segregation"/>
    <property type="evidence" value="ECO:0007669"/>
    <property type="project" value="TreeGrafter"/>
</dbReference>
<protein>
    <submittedName>
        <fullName evidence="4">DNA topoisomerase 2 (inferred by orthology to a D. melanogaster protein)</fullName>
    </submittedName>
</protein>
<dbReference type="InterPro" id="IPR013760">
    <property type="entry name" value="Topo_IIA-like_dom_sf"/>
</dbReference>
<dbReference type="InterPro" id="IPR050634">
    <property type="entry name" value="DNA_Topoisomerase_II"/>
</dbReference>
<keyword evidence="2" id="KW-0799">Topoisomerase</keyword>
<dbReference type="SUPFAM" id="SSF56719">
    <property type="entry name" value="Type II DNA topoisomerase"/>
    <property type="match status" value="1"/>
</dbReference>
<keyword evidence="1 2" id="KW-0238">DNA-binding</keyword>
<reference evidence="4" key="1">
    <citation type="submission" date="2017-02" db="UniProtKB">
        <authorList>
            <consortium name="WormBaseParasite"/>
        </authorList>
    </citation>
    <scope>IDENTIFICATION</scope>
</reference>
<proteinExistence type="predicted"/>
<dbReference type="InterPro" id="IPR001154">
    <property type="entry name" value="TopoII_euk"/>
</dbReference>
<sequence length="189" mass="21046">LVLFSNCDNERSIPSLVDGLKPGQRKVLFTCFKRADKKEVKVAQLAGAVGEMSAYHHGEVRDIACLPSLCLTSQDYVGSNNINLLLPIGQFGTRLQGGKDSASPRYIFTQLNPVTRALFPLVDEHVLRFLYCPIIPMVLVNGAEGIGTAWSTKVPNYNPREIVENIRRMIRGEEPRPLVRTVVYCVFLS</sequence>
<comment type="catalytic activity">
    <reaction evidence="2">
        <text>ATP-dependent breakage, passage and rejoining of double-stranded DNA.</text>
        <dbReference type="EC" id="5.6.2.2"/>
    </reaction>
</comment>
<dbReference type="PANTHER" id="PTHR10169:SF62">
    <property type="entry name" value="DNA TOPOISOMERASE 2 TOP-2-RELATED"/>
    <property type="match status" value="1"/>
</dbReference>
<dbReference type="GO" id="GO:0003677">
    <property type="term" value="F:DNA binding"/>
    <property type="evidence" value="ECO:0007669"/>
    <property type="project" value="UniProtKB-UniRule"/>
</dbReference>
<dbReference type="PANTHER" id="PTHR10169">
    <property type="entry name" value="DNA TOPOISOMERASE/GYRASE"/>
    <property type="match status" value="1"/>
</dbReference>
<dbReference type="PRINTS" id="PR01158">
    <property type="entry name" value="TOPISMRASEII"/>
</dbReference>
<dbReference type="Pfam" id="PF00521">
    <property type="entry name" value="DNA_topoisoIV"/>
    <property type="match status" value="1"/>
</dbReference>
<evidence type="ECO:0000256" key="1">
    <source>
        <dbReference type="ARBA" id="ARBA00023125"/>
    </source>
</evidence>
<dbReference type="Gene3D" id="3.90.199.10">
    <property type="entry name" value="Topoisomerase II, domain 5"/>
    <property type="match status" value="1"/>
</dbReference>
<evidence type="ECO:0000313" key="4">
    <source>
        <dbReference type="WBParaSite" id="ASIM_0002085301-mRNA-1"/>
    </source>
</evidence>
<dbReference type="GO" id="GO:0000712">
    <property type="term" value="P:resolution of meiotic recombination intermediates"/>
    <property type="evidence" value="ECO:0007669"/>
    <property type="project" value="TreeGrafter"/>
</dbReference>
<dbReference type="InterPro" id="IPR002205">
    <property type="entry name" value="Topo_IIA_dom_A"/>
</dbReference>
<evidence type="ECO:0000259" key="3">
    <source>
        <dbReference type="PROSITE" id="PS52040"/>
    </source>
</evidence>
<accession>A0A0M3KIN4</accession>
<organism evidence="4">
    <name type="scientific">Anisakis simplex</name>
    <name type="common">Herring worm</name>
    <dbReference type="NCBI Taxonomy" id="6269"/>
    <lineage>
        <taxon>Eukaryota</taxon>
        <taxon>Metazoa</taxon>
        <taxon>Ecdysozoa</taxon>
        <taxon>Nematoda</taxon>
        <taxon>Chromadorea</taxon>
        <taxon>Rhabditida</taxon>
        <taxon>Spirurina</taxon>
        <taxon>Ascaridomorpha</taxon>
        <taxon>Ascaridoidea</taxon>
        <taxon>Anisakidae</taxon>
        <taxon>Anisakis</taxon>
        <taxon>Anisakis simplex complex</taxon>
    </lineage>
</organism>
<dbReference type="GO" id="GO:0005634">
    <property type="term" value="C:nucleus"/>
    <property type="evidence" value="ECO:0007669"/>
    <property type="project" value="TreeGrafter"/>
</dbReference>
<feature type="active site" description="O-(5'-phospho-DNA)-tyrosine intermediate" evidence="2">
    <location>
        <position position="106"/>
    </location>
</feature>
<dbReference type="InterPro" id="IPR013758">
    <property type="entry name" value="Topo_IIA_A/C_ab"/>
</dbReference>